<dbReference type="Proteomes" id="UP001143347">
    <property type="component" value="Unassembled WGS sequence"/>
</dbReference>
<organism evidence="1 2">
    <name type="scientific">Gordonia aquimaris</name>
    <dbReference type="NCBI Taxonomy" id="2984863"/>
    <lineage>
        <taxon>Bacteria</taxon>
        <taxon>Bacillati</taxon>
        <taxon>Actinomycetota</taxon>
        <taxon>Actinomycetes</taxon>
        <taxon>Mycobacteriales</taxon>
        <taxon>Gordoniaceae</taxon>
        <taxon>Gordonia</taxon>
    </lineage>
</organism>
<proteinExistence type="predicted"/>
<accession>A0A9X3D586</accession>
<evidence type="ECO:0000313" key="2">
    <source>
        <dbReference type="Proteomes" id="UP001143347"/>
    </source>
</evidence>
<dbReference type="Gene3D" id="3.40.50.1240">
    <property type="entry name" value="Phosphoglycerate mutase-like"/>
    <property type="match status" value="1"/>
</dbReference>
<protein>
    <submittedName>
        <fullName evidence="1">Histidine phosphatase family protein</fullName>
    </submittedName>
</protein>
<dbReference type="InterPro" id="IPR029033">
    <property type="entry name" value="His_PPase_superfam"/>
</dbReference>
<evidence type="ECO:0000313" key="1">
    <source>
        <dbReference type="EMBL" id="MCX2964945.1"/>
    </source>
</evidence>
<dbReference type="AlphaFoldDB" id="A0A9X3D586"/>
<sequence>MLIVTAGRTGPNRSVRFGGDASLDDRGRRDVAGLRAEVTATIGTGRVAGGPERAVVESSDVLQIQPVTTPALRSLDVGRWTGRMPTEITPDDLAAWFTDPVARPHGGESVARFVERIHRWYVTDGADTDVCVVSMPVAQALLCTDPEEFFGVEIRPATIYHR</sequence>
<dbReference type="SUPFAM" id="SSF53254">
    <property type="entry name" value="Phosphoglycerate mutase-like"/>
    <property type="match status" value="1"/>
</dbReference>
<dbReference type="RefSeq" id="WP_266062020.1">
    <property type="nucleotide sequence ID" value="NZ_JAPKFM010000012.1"/>
</dbReference>
<dbReference type="EMBL" id="JAPKFM010000012">
    <property type="protein sequence ID" value="MCX2964945.1"/>
    <property type="molecule type" value="Genomic_DNA"/>
</dbReference>
<dbReference type="InterPro" id="IPR013078">
    <property type="entry name" value="His_Pase_superF_clade-1"/>
</dbReference>
<reference evidence="1" key="1">
    <citation type="submission" date="2022-10" db="EMBL/GenBank/DDBJ databases">
        <title>WGS of marine actinomycetes from Thailand.</title>
        <authorList>
            <person name="Thawai C."/>
        </authorList>
    </citation>
    <scope>NUCLEOTIDE SEQUENCE</scope>
    <source>
        <strain evidence="1">SW21</strain>
    </source>
</reference>
<name>A0A9X3D586_9ACTN</name>
<keyword evidence="2" id="KW-1185">Reference proteome</keyword>
<dbReference type="Pfam" id="PF00300">
    <property type="entry name" value="His_Phos_1"/>
    <property type="match status" value="1"/>
</dbReference>
<comment type="caution">
    <text evidence="1">The sequence shown here is derived from an EMBL/GenBank/DDBJ whole genome shotgun (WGS) entry which is preliminary data.</text>
</comment>
<gene>
    <name evidence="1" type="ORF">OSB52_12675</name>
</gene>